<dbReference type="InterPro" id="IPR019617">
    <property type="entry name" value="DUF2489"/>
</dbReference>
<dbReference type="RefSeq" id="WP_353113405.1">
    <property type="nucleotide sequence ID" value="NZ_APND01000007.1"/>
</dbReference>
<name>A0ABV2B4P2_9GAMM</name>
<dbReference type="EMBL" id="APND01000007">
    <property type="protein sequence ID" value="MES1930821.1"/>
    <property type="molecule type" value="Genomic_DNA"/>
</dbReference>
<evidence type="ECO:0000313" key="2">
    <source>
        <dbReference type="EMBL" id="MES1930821.1"/>
    </source>
</evidence>
<dbReference type="Pfam" id="PF10675">
    <property type="entry name" value="DUF2489"/>
    <property type="match status" value="1"/>
</dbReference>
<keyword evidence="3" id="KW-1185">Reference proteome</keyword>
<organism evidence="2 3">
    <name type="scientific">Salinisphaera dokdonensis CL-ES53</name>
    <dbReference type="NCBI Taxonomy" id="1304272"/>
    <lineage>
        <taxon>Bacteria</taxon>
        <taxon>Pseudomonadati</taxon>
        <taxon>Pseudomonadota</taxon>
        <taxon>Gammaproteobacteria</taxon>
        <taxon>Salinisphaerales</taxon>
        <taxon>Salinisphaeraceae</taxon>
        <taxon>Salinisphaera</taxon>
    </lineage>
</organism>
<evidence type="ECO:0000313" key="3">
    <source>
        <dbReference type="Proteomes" id="UP001460888"/>
    </source>
</evidence>
<sequence>MMLLGTLATIIVLALAGYAGWLWWRLLNQKKVREAHNAGVLAETEADLSRSIAIISDSLLTGELNLSEGAIRLKVLLDHWYAPGNGQDDYPAIYSLFLSTSTMPRGEERDQWPKAEIRRLDREREMLEVAAKDSVLDEAARLRERFGVPEGREGLVTSRPVDTV</sequence>
<evidence type="ECO:0000259" key="1">
    <source>
        <dbReference type="Pfam" id="PF10675"/>
    </source>
</evidence>
<gene>
    <name evidence="2" type="ORF">SADO_16298</name>
</gene>
<proteinExistence type="predicted"/>
<feature type="domain" description="DUF2489" evidence="1">
    <location>
        <begin position="12"/>
        <end position="142"/>
    </location>
</feature>
<dbReference type="Proteomes" id="UP001460888">
    <property type="component" value="Unassembled WGS sequence"/>
</dbReference>
<comment type="caution">
    <text evidence="2">The sequence shown here is derived from an EMBL/GenBank/DDBJ whole genome shotgun (WGS) entry which is preliminary data.</text>
</comment>
<reference evidence="2 3" key="1">
    <citation type="submission" date="2013-03" db="EMBL/GenBank/DDBJ databases">
        <title>Salinisphaera dokdonensis CL-ES53 Genome Sequencing.</title>
        <authorList>
            <person name="Li C."/>
            <person name="Lai Q."/>
            <person name="Shao Z."/>
        </authorList>
    </citation>
    <scope>NUCLEOTIDE SEQUENCE [LARGE SCALE GENOMIC DNA]</scope>
    <source>
        <strain evidence="2 3">CL-ES53</strain>
    </source>
</reference>
<accession>A0ABV2B4P2</accession>
<protein>
    <recommendedName>
        <fullName evidence="1">DUF2489 domain-containing protein</fullName>
    </recommendedName>
</protein>